<dbReference type="AlphaFoldDB" id="A0A7S4S032"/>
<evidence type="ECO:0008006" key="3">
    <source>
        <dbReference type="Google" id="ProtNLM"/>
    </source>
</evidence>
<feature type="region of interest" description="Disordered" evidence="1">
    <location>
        <begin position="111"/>
        <end position="159"/>
    </location>
</feature>
<dbReference type="EMBL" id="HBNS01034613">
    <property type="protein sequence ID" value="CAE4630380.1"/>
    <property type="molecule type" value="Transcribed_RNA"/>
</dbReference>
<name>A0A7S4S032_9STRA</name>
<sequence length="190" mass="21275">MASLNKKKIPRKKIFMNMKKTYLVTSLVIYAAFGAKISPFLPTVAAAKQNPCYTCANNSSNPCTPDNVANNKLFFTRCDEPGMFVQCNVFGDCSEQSCSPGRKWNQQLEICTRPSAPPKTDKDIETRKHLQTKSKKNQKKKDKMKKNLPPSPIQESSIKRTLHSEDDCIICHHQSPALCLEAQLCAVSHA</sequence>
<protein>
    <recommendedName>
        <fullName evidence="3">Chitin-binding type-2 domain-containing protein</fullName>
    </recommendedName>
</protein>
<feature type="compositionally biased region" description="Basic residues" evidence="1">
    <location>
        <begin position="129"/>
        <end position="146"/>
    </location>
</feature>
<feature type="compositionally biased region" description="Basic and acidic residues" evidence="1">
    <location>
        <begin position="119"/>
        <end position="128"/>
    </location>
</feature>
<evidence type="ECO:0000256" key="1">
    <source>
        <dbReference type="SAM" id="MobiDB-lite"/>
    </source>
</evidence>
<evidence type="ECO:0000313" key="2">
    <source>
        <dbReference type="EMBL" id="CAE4630380.1"/>
    </source>
</evidence>
<gene>
    <name evidence="2" type="ORF">DBRI00130_LOCUS27067</name>
</gene>
<organism evidence="2">
    <name type="scientific">Ditylum brightwellii</name>
    <dbReference type="NCBI Taxonomy" id="49249"/>
    <lineage>
        <taxon>Eukaryota</taxon>
        <taxon>Sar</taxon>
        <taxon>Stramenopiles</taxon>
        <taxon>Ochrophyta</taxon>
        <taxon>Bacillariophyta</taxon>
        <taxon>Mediophyceae</taxon>
        <taxon>Lithodesmiophycidae</taxon>
        <taxon>Lithodesmiales</taxon>
        <taxon>Lithodesmiaceae</taxon>
        <taxon>Ditylum</taxon>
    </lineage>
</organism>
<proteinExistence type="predicted"/>
<accession>A0A7S4S032</accession>
<reference evidence="2" key="1">
    <citation type="submission" date="2021-01" db="EMBL/GenBank/DDBJ databases">
        <authorList>
            <person name="Corre E."/>
            <person name="Pelletier E."/>
            <person name="Niang G."/>
            <person name="Scheremetjew M."/>
            <person name="Finn R."/>
            <person name="Kale V."/>
            <person name="Holt S."/>
            <person name="Cochrane G."/>
            <person name="Meng A."/>
            <person name="Brown T."/>
            <person name="Cohen L."/>
        </authorList>
    </citation>
    <scope>NUCLEOTIDE SEQUENCE</scope>
    <source>
        <strain evidence="2">GSO104</strain>
    </source>
</reference>